<evidence type="ECO:0000256" key="1">
    <source>
        <dbReference type="SAM" id="MobiDB-lite"/>
    </source>
</evidence>
<proteinExistence type="predicted"/>
<comment type="caution">
    <text evidence="2">The sequence shown here is derived from an EMBL/GenBank/DDBJ whole genome shotgun (WGS) entry which is preliminary data.</text>
</comment>
<sequence length="115" mass="12299">MVVITQLSSCRGSSTSRVRTLGPSLRSGAPTATPVWRSVLRGGSGPSPLEGSAREGESPDPVAPRGAIYESGCLGMRPKSGGEFRPRINTGERPITIKYREGNMKRTLKRESKSV</sequence>
<gene>
    <name evidence="2" type="ORF">RND71_002334</name>
</gene>
<dbReference type="Proteomes" id="UP001291623">
    <property type="component" value="Unassembled WGS sequence"/>
</dbReference>
<dbReference type="AlphaFoldDB" id="A0AAE1T2E0"/>
<accession>A0AAE1T2E0</accession>
<feature type="compositionally biased region" description="Polar residues" evidence="1">
    <location>
        <begin position="1"/>
        <end position="18"/>
    </location>
</feature>
<reference evidence="2" key="1">
    <citation type="submission" date="2023-12" db="EMBL/GenBank/DDBJ databases">
        <title>Genome assembly of Anisodus tanguticus.</title>
        <authorList>
            <person name="Wang Y.-J."/>
        </authorList>
    </citation>
    <scope>NUCLEOTIDE SEQUENCE</scope>
    <source>
        <strain evidence="2">KB-2021</strain>
        <tissue evidence="2">Leaf</tissue>
    </source>
</reference>
<protein>
    <submittedName>
        <fullName evidence="2">Uncharacterized protein</fullName>
    </submittedName>
</protein>
<name>A0AAE1T2E0_9SOLA</name>
<keyword evidence="3" id="KW-1185">Reference proteome</keyword>
<feature type="region of interest" description="Disordered" evidence="1">
    <location>
        <begin position="1"/>
        <end position="93"/>
    </location>
</feature>
<evidence type="ECO:0000313" key="2">
    <source>
        <dbReference type="EMBL" id="KAK4380472.1"/>
    </source>
</evidence>
<evidence type="ECO:0000313" key="3">
    <source>
        <dbReference type="Proteomes" id="UP001291623"/>
    </source>
</evidence>
<dbReference type="EMBL" id="JAVYJV010000001">
    <property type="protein sequence ID" value="KAK4380472.1"/>
    <property type="molecule type" value="Genomic_DNA"/>
</dbReference>
<organism evidence="2 3">
    <name type="scientific">Anisodus tanguticus</name>
    <dbReference type="NCBI Taxonomy" id="243964"/>
    <lineage>
        <taxon>Eukaryota</taxon>
        <taxon>Viridiplantae</taxon>
        <taxon>Streptophyta</taxon>
        <taxon>Embryophyta</taxon>
        <taxon>Tracheophyta</taxon>
        <taxon>Spermatophyta</taxon>
        <taxon>Magnoliopsida</taxon>
        <taxon>eudicotyledons</taxon>
        <taxon>Gunneridae</taxon>
        <taxon>Pentapetalae</taxon>
        <taxon>asterids</taxon>
        <taxon>lamiids</taxon>
        <taxon>Solanales</taxon>
        <taxon>Solanaceae</taxon>
        <taxon>Solanoideae</taxon>
        <taxon>Hyoscyameae</taxon>
        <taxon>Anisodus</taxon>
    </lineage>
</organism>